<organism evidence="2">
    <name type="scientific">Tanacetum cinerariifolium</name>
    <name type="common">Dalmatian daisy</name>
    <name type="synonym">Chrysanthemum cinerariifolium</name>
    <dbReference type="NCBI Taxonomy" id="118510"/>
    <lineage>
        <taxon>Eukaryota</taxon>
        <taxon>Viridiplantae</taxon>
        <taxon>Streptophyta</taxon>
        <taxon>Embryophyta</taxon>
        <taxon>Tracheophyta</taxon>
        <taxon>Spermatophyta</taxon>
        <taxon>Magnoliopsida</taxon>
        <taxon>eudicotyledons</taxon>
        <taxon>Gunneridae</taxon>
        <taxon>Pentapetalae</taxon>
        <taxon>asterids</taxon>
        <taxon>campanulids</taxon>
        <taxon>Asterales</taxon>
        <taxon>Asteraceae</taxon>
        <taxon>Asteroideae</taxon>
        <taxon>Anthemideae</taxon>
        <taxon>Anthemidinae</taxon>
        <taxon>Tanacetum</taxon>
    </lineage>
</organism>
<feature type="region of interest" description="Disordered" evidence="1">
    <location>
        <begin position="42"/>
        <end position="84"/>
    </location>
</feature>
<proteinExistence type="predicted"/>
<dbReference type="EMBL" id="BKCJ011102036">
    <property type="protein sequence ID" value="GFC85827.1"/>
    <property type="molecule type" value="Genomic_DNA"/>
</dbReference>
<comment type="caution">
    <text evidence="2">The sequence shown here is derived from an EMBL/GenBank/DDBJ whole genome shotgun (WGS) entry which is preliminary data.</text>
</comment>
<gene>
    <name evidence="2" type="ORF">Tci_857797</name>
</gene>
<accession>A0A699RL94</accession>
<feature type="non-terminal residue" evidence="2">
    <location>
        <position position="84"/>
    </location>
</feature>
<dbReference type="AlphaFoldDB" id="A0A699RL94"/>
<feature type="compositionally biased region" description="Basic and acidic residues" evidence="1">
    <location>
        <begin position="53"/>
        <end position="64"/>
    </location>
</feature>
<evidence type="ECO:0000313" key="2">
    <source>
        <dbReference type="EMBL" id="GFC85827.1"/>
    </source>
</evidence>
<reference evidence="2" key="1">
    <citation type="journal article" date="2019" name="Sci. Rep.">
        <title>Draft genome of Tanacetum cinerariifolium, the natural source of mosquito coil.</title>
        <authorList>
            <person name="Yamashiro T."/>
            <person name="Shiraishi A."/>
            <person name="Satake H."/>
            <person name="Nakayama K."/>
        </authorList>
    </citation>
    <scope>NUCLEOTIDE SEQUENCE</scope>
</reference>
<sequence>MVLMVERNHGEHLIHRFARRGNKLDPRDVKIASLKKRIQKLEFSQLQQDSPAEEAKTESNVRDDGLEDVNPFGVGNRSIEKCSK</sequence>
<name>A0A699RL94_TANCI</name>
<evidence type="ECO:0000256" key="1">
    <source>
        <dbReference type="SAM" id="MobiDB-lite"/>
    </source>
</evidence>
<protein>
    <submittedName>
        <fullName evidence="2">Uncharacterized protein</fullName>
    </submittedName>
</protein>